<feature type="transmembrane region" description="Helical" evidence="1">
    <location>
        <begin position="12"/>
        <end position="30"/>
    </location>
</feature>
<proteinExistence type="predicted"/>
<protein>
    <submittedName>
        <fullName evidence="2">NADH dehydrogenase subunit 4L</fullName>
    </submittedName>
</protein>
<keyword evidence="1" id="KW-1133">Transmembrane helix</keyword>
<keyword evidence="1" id="KW-0472">Membrane</keyword>
<sequence>MLYYYSFRFLNFLISVEISLIFLFMFFSLFTGNGEMSYMLIILSVIACGVAVGLSVLVSWLRFYDKNVSILSNLGNI</sequence>
<keyword evidence="2" id="KW-0496">Mitochondrion</keyword>
<feature type="transmembrane region" description="Helical" evidence="1">
    <location>
        <begin position="36"/>
        <end position="61"/>
    </location>
</feature>
<geneLocation type="mitochondrion" evidence="2"/>
<accession>A0A8K1X741</accession>
<evidence type="ECO:0000256" key="1">
    <source>
        <dbReference type="SAM" id="Phobius"/>
    </source>
</evidence>
<dbReference type="Gene3D" id="1.10.287.3510">
    <property type="match status" value="1"/>
</dbReference>
<organism evidence="2">
    <name type="scientific">Bipalium adventitium</name>
    <dbReference type="NCBI Taxonomy" id="66751"/>
    <lineage>
        <taxon>Eukaryota</taxon>
        <taxon>Metazoa</taxon>
        <taxon>Spiralia</taxon>
        <taxon>Lophotrochozoa</taxon>
        <taxon>Platyhelminthes</taxon>
        <taxon>Rhabditophora</taxon>
        <taxon>Seriata</taxon>
        <taxon>Tricladida</taxon>
        <taxon>Continenticola</taxon>
        <taxon>Geoplanoidea</taxon>
        <taxon>Geoplanidae</taxon>
        <taxon>Bipaliinae</taxon>
        <taxon>Bipalium</taxon>
    </lineage>
</organism>
<dbReference type="AlphaFoldDB" id="A0A8K1X741"/>
<keyword evidence="1" id="KW-0812">Transmembrane</keyword>
<evidence type="ECO:0000313" key="2">
    <source>
        <dbReference type="EMBL" id="UHA56274.1"/>
    </source>
</evidence>
<name>A0A8K1X741_9PLAT</name>
<reference evidence="2" key="1">
    <citation type="journal article" date="2022" name="PeerJ">
        <title>Hammerhead flatworms (Platyhelminthes, Geoplanidae, Bipaliinae): mitochondrial genomes and description of two new species from France, Italy and Mayotte.</title>
        <authorList>
            <person name="Justine J.-L."/>
            <person name="Gastineau R."/>
            <person name="Gros P."/>
            <person name="Gey D."/>
            <person name="Ruzzier E."/>
            <person name="Winsor L."/>
        </authorList>
    </citation>
    <scope>NUCLEOTIDE SEQUENCE</scope>
</reference>
<gene>
    <name evidence="2" type="primary">ND4L</name>
</gene>
<dbReference type="EMBL" id="MZ561467">
    <property type="protein sequence ID" value="UHA56274.1"/>
    <property type="molecule type" value="Genomic_DNA"/>
</dbReference>